<dbReference type="EMBL" id="QGGO01000001">
    <property type="protein sequence ID" value="PWK29341.1"/>
    <property type="molecule type" value="Genomic_DNA"/>
</dbReference>
<feature type="transmembrane region" description="Helical" evidence="1">
    <location>
        <begin position="41"/>
        <end position="58"/>
    </location>
</feature>
<accession>A0A316EHU5</accession>
<dbReference type="InterPro" id="IPR025250">
    <property type="entry name" value="DUF4199"/>
</dbReference>
<organism evidence="2 3">
    <name type="scientific">Arcicella aurantiaca</name>
    <dbReference type="NCBI Taxonomy" id="591202"/>
    <lineage>
        <taxon>Bacteria</taxon>
        <taxon>Pseudomonadati</taxon>
        <taxon>Bacteroidota</taxon>
        <taxon>Cytophagia</taxon>
        <taxon>Cytophagales</taxon>
        <taxon>Flectobacillaceae</taxon>
        <taxon>Arcicella</taxon>
    </lineage>
</organism>
<protein>
    <submittedName>
        <fullName evidence="2">Uncharacterized protein DUF4199</fullName>
    </submittedName>
</protein>
<dbReference type="AlphaFoldDB" id="A0A316EHU5"/>
<comment type="caution">
    <text evidence="2">The sequence shown here is derived from an EMBL/GenBank/DDBJ whole genome shotgun (WGS) entry which is preliminary data.</text>
</comment>
<keyword evidence="1" id="KW-0472">Membrane</keyword>
<keyword evidence="3" id="KW-1185">Reference proteome</keyword>
<dbReference type="RefSeq" id="WP_109740970.1">
    <property type="nucleotide sequence ID" value="NZ_QGGO01000001.1"/>
</dbReference>
<gene>
    <name evidence="2" type="ORF">LV89_00181</name>
</gene>
<sequence length="179" mass="19875">MFNKSLLKNVVVYGFMAGLLTMIYCYVLYTNGAVPLDGKKAPTLLLSMVCMILSVKSYRKFNPDHTLHFWEGLVVANLTNLMGALVSAMSLYFWLSGSGSSILSAYISESIQTLQIATVKEGYIKEMGETSFKELIDAFKILSPKNIAVDEIIGLKGKFPLGVLISIMISLYFRRGYVN</sequence>
<evidence type="ECO:0000256" key="1">
    <source>
        <dbReference type="SAM" id="Phobius"/>
    </source>
</evidence>
<keyword evidence="1" id="KW-1133">Transmembrane helix</keyword>
<feature type="transmembrane region" description="Helical" evidence="1">
    <location>
        <begin position="70"/>
        <end position="95"/>
    </location>
</feature>
<dbReference type="OrthoDB" id="963633at2"/>
<dbReference type="Proteomes" id="UP000245489">
    <property type="component" value="Unassembled WGS sequence"/>
</dbReference>
<dbReference type="Pfam" id="PF13858">
    <property type="entry name" value="DUF4199"/>
    <property type="match status" value="1"/>
</dbReference>
<evidence type="ECO:0000313" key="2">
    <source>
        <dbReference type="EMBL" id="PWK29341.1"/>
    </source>
</evidence>
<name>A0A316EHU5_9BACT</name>
<feature type="transmembrane region" description="Helical" evidence="1">
    <location>
        <begin position="12"/>
        <end position="29"/>
    </location>
</feature>
<proteinExistence type="predicted"/>
<reference evidence="2 3" key="1">
    <citation type="submission" date="2018-05" db="EMBL/GenBank/DDBJ databases">
        <title>Genomic Encyclopedia of Archaeal and Bacterial Type Strains, Phase II (KMG-II): from individual species to whole genera.</title>
        <authorList>
            <person name="Goeker M."/>
        </authorList>
    </citation>
    <scope>NUCLEOTIDE SEQUENCE [LARGE SCALE GENOMIC DNA]</scope>
    <source>
        <strain evidence="2 3">DSM 22214</strain>
    </source>
</reference>
<evidence type="ECO:0000313" key="3">
    <source>
        <dbReference type="Proteomes" id="UP000245489"/>
    </source>
</evidence>
<keyword evidence="1" id="KW-0812">Transmembrane</keyword>